<feature type="domain" description="Zn(2)-C6 fungal-type" evidence="7">
    <location>
        <begin position="13"/>
        <end position="47"/>
    </location>
</feature>
<dbReference type="Proteomes" id="UP000777438">
    <property type="component" value="Unassembled WGS sequence"/>
</dbReference>
<evidence type="ECO:0000256" key="1">
    <source>
        <dbReference type="ARBA" id="ARBA00004123"/>
    </source>
</evidence>
<evidence type="ECO:0000313" key="9">
    <source>
        <dbReference type="Proteomes" id="UP000777438"/>
    </source>
</evidence>
<dbReference type="OrthoDB" id="5217604at2759"/>
<dbReference type="PANTHER" id="PTHR31845:SF10">
    <property type="entry name" value="ZN(II)2CYS6 TRANSCRIPTION FACTOR (EUROFUNG)"/>
    <property type="match status" value="1"/>
</dbReference>
<evidence type="ECO:0000256" key="4">
    <source>
        <dbReference type="ARBA" id="ARBA00023163"/>
    </source>
</evidence>
<proteinExistence type="predicted"/>
<evidence type="ECO:0000313" key="8">
    <source>
        <dbReference type="EMBL" id="KAH6892181.1"/>
    </source>
</evidence>
<evidence type="ECO:0000256" key="3">
    <source>
        <dbReference type="ARBA" id="ARBA00023125"/>
    </source>
</evidence>
<dbReference type="CDD" id="cd12148">
    <property type="entry name" value="fungal_TF_MHR"/>
    <property type="match status" value="1"/>
</dbReference>
<dbReference type="EMBL" id="JAGPYM010000007">
    <property type="protein sequence ID" value="KAH6892181.1"/>
    <property type="molecule type" value="Genomic_DNA"/>
</dbReference>
<gene>
    <name evidence="8" type="ORF">B0T10DRAFT_287739</name>
</gene>
<feature type="region of interest" description="Disordered" evidence="6">
    <location>
        <begin position="86"/>
        <end position="108"/>
    </location>
</feature>
<dbReference type="InterPro" id="IPR001138">
    <property type="entry name" value="Zn2Cys6_DnaBD"/>
</dbReference>
<dbReference type="GO" id="GO:0000976">
    <property type="term" value="F:transcription cis-regulatory region binding"/>
    <property type="evidence" value="ECO:0007669"/>
    <property type="project" value="TreeGrafter"/>
</dbReference>
<name>A0A9P8W715_9HYPO</name>
<dbReference type="CDD" id="cd00067">
    <property type="entry name" value="GAL4"/>
    <property type="match status" value="1"/>
</dbReference>
<dbReference type="PROSITE" id="PS00463">
    <property type="entry name" value="ZN2_CY6_FUNGAL_1"/>
    <property type="match status" value="1"/>
</dbReference>
<dbReference type="InterPro" id="IPR036864">
    <property type="entry name" value="Zn2-C6_fun-type_DNA-bd_sf"/>
</dbReference>
<keyword evidence="2" id="KW-0805">Transcription regulation</keyword>
<keyword evidence="5" id="KW-0539">Nucleus</keyword>
<evidence type="ECO:0000256" key="6">
    <source>
        <dbReference type="SAM" id="MobiDB-lite"/>
    </source>
</evidence>
<keyword evidence="4" id="KW-0804">Transcription</keyword>
<comment type="subcellular location">
    <subcellularLocation>
        <location evidence="1">Nucleus</location>
    </subcellularLocation>
</comment>
<dbReference type="GO" id="GO:0008270">
    <property type="term" value="F:zinc ion binding"/>
    <property type="evidence" value="ECO:0007669"/>
    <property type="project" value="InterPro"/>
</dbReference>
<dbReference type="InterPro" id="IPR051089">
    <property type="entry name" value="prtT"/>
</dbReference>
<evidence type="ECO:0000259" key="7">
    <source>
        <dbReference type="PROSITE" id="PS00463"/>
    </source>
</evidence>
<evidence type="ECO:0000256" key="2">
    <source>
        <dbReference type="ARBA" id="ARBA00023015"/>
    </source>
</evidence>
<dbReference type="GO" id="GO:0000981">
    <property type="term" value="F:DNA-binding transcription factor activity, RNA polymerase II-specific"/>
    <property type="evidence" value="ECO:0007669"/>
    <property type="project" value="InterPro"/>
</dbReference>
<reference evidence="8 9" key="1">
    <citation type="journal article" date="2021" name="Nat. Commun.">
        <title>Genetic determinants of endophytism in the Arabidopsis root mycobiome.</title>
        <authorList>
            <person name="Mesny F."/>
            <person name="Miyauchi S."/>
            <person name="Thiergart T."/>
            <person name="Pickel B."/>
            <person name="Atanasova L."/>
            <person name="Karlsson M."/>
            <person name="Huettel B."/>
            <person name="Barry K.W."/>
            <person name="Haridas S."/>
            <person name="Chen C."/>
            <person name="Bauer D."/>
            <person name="Andreopoulos W."/>
            <person name="Pangilinan J."/>
            <person name="LaButti K."/>
            <person name="Riley R."/>
            <person name="Lipzen A."/>
            <person name="Clum A."/>
            <person name="Drula E."/>
            <person name="Henrissat B."/>
            <person name="Kohler A."/>
            <person name="Grigoriev I.V."/>
            <person name="Martin F.M."/>
            <person name="Hacquard S."/>
        </authorList>
    </citation>
    <scope>NUCLEOTIDE SEQUENCE [LARGE SCALE GENOMIC DNA]</scope>
    <source>
        <strain evidence="8 9">MPI-CAGE-CH-0241</strain>
    </source>
</reference>
<dbReference type="PANTHER" id="PTHR31845">
    <property type="entry name" value="FINGER DOMAIN PROTEIN, PUTATIVE-RELATED"/>
    <property type="match status" value="1"/>
</dbReference>
<keyword evidence="9" id="KW-1185">Reference proteome</keyword>
<evidence type="ECO:0000256" key="5">
    <source>
        <dbReference type="ARBA" id="ARBA00023242"/>
    </source>
</evidence>
<dbReference type="AlphaFoldDB" id="A0A9P8W715"/>
<accession>A0A9P8W715</accession>
<dbReference type="Gene3D" id="4.10.240.10">
    <property type="entry name" value="Zn(2)-C6 fungal-type DNA-binding domain"/>
    <property type="match status" value="1"/>
</dbReference>
<protein>
    <recommendedName>
        <fullName evidence="7">Zn(2)-C6 fungal-type domain-containing protein</fullName>
    </recommendedName>
</protein>
<keyword evidence="3" id="KW-0238">DNA-binding</keyword>
<comment type="caution">
    <text evidence="8">The sequence shown here is derived from an EMBL/GenBank/DDBJ whole genome shotgun (WGS) entry which is preliminary data.</text>
</comment>
<dbReference type="GO" id="GO:0005634">
    <property type="term" value="C:nucleus"/>
    <property type="evidence" value="ECO:0007669"/>
    <property type="project" value="UniProtKB-SubCell"/>
</dbReference>
<organism evidence="8 9">
    <name type="scientific">Thelonectria olida</name>
    <dbReference type="NCBI Taxonomy" id="1576542"/>
    <lineage>
        <taxon>Eukaryota</taxon>
        <taxon>Fungi</taxon>
        <taxon>Dikarya</taxon>
        <taxon>Ascomycota</taxon>
        <taxon>Pezizomycotina</taxon>
        <taxon>Sordariomycetes</taxon>
        <taxon>Hypocreomycetidae</taxon>
        <taxon>Hypocreales</taxon>
        <taxon>Nectriaceae</taxon>
        <taxon>Thelonectria</taxon>
    </lineage>
</organism>
<dbReference type="SUPFAM" id="SSF57701">
    <property type="entry name" value="Zn2/Cys6 DNA-binding domain"/>
    <property type="match status" value="1"/>
</dbReference>
<sequence>MADSFQSPQKTRACQSCARSKAKCVWANRQKNGEKVCERCLKSDYVCVLPQPGPRRRRGKSTRVKMIEQKLDGIMSLLDENRHLLQPSSNTLTPSEPVQSSRTNTVSSSLPISPAMTDMHPTNQPTPQAYTTLEAQQLREQAIEIIPGFKMSFEEADLLLQEYMSTMLPQFPFVPLETGSVVEMSREQPILLKAILFTCRPPSQSIRAEFEQWFRQYIAHQVVVLGAKRLELLQAIIIFLAWNDFRYYVDTRHTSLLQLAAGLVNDTGLSRNPDNQGLMFRSFIDDASILRNEFKRREQHTNNERRAVLGLFYVTSSISSLLNRAPCIGYTVYFEECCDALIRDHEYPTDALLAQLVRVQQMATKVNNSFLEAIDGVTRPSQRSFHALAILIMQKELDQWMDQLSPDLKTNQLIYSHYNAVLVRLYEPVVHVPASEWPGEGLSRAQRIWDYFQHARTLCNTFLSCPPENLSRSTFVLTAHLAMGMIKLIRLHCLEDPDWDTATASKTAKLMELQARLSNHFQAASCARGPKRVVMEERQDLLMSYAERLKMLQRWCLVNLPQHSTDPNPASVVTDPVLYNNLYQLGDFEFWQMLSESGYTYGIDEMASGLGPVG</sequence>